<dbReference type="AlphaFoldDB" id="A0A067NB80"/>
<evidence type="ECO:0000313" key="7">
    <source>
        <dbReference type="EMBL" id="KDQ24215.1"/>
    </source>
</evidence>
<evidence type="ECO:0000256" key="1">
    <source>
        <dbReference type="ARBA" id="ARBA00022536"/>
    </source>
</evidence>
<dbReference type="VEuPathDB" id="FungiDB:PLEOSDRAFT_1094240"/>
<dbReference type="CDD" id="cd00055">
    <property type="entry name" value="EGF_Lam"/>
    <property type="match status" value="1"/>
</dbReference>
<dbReference type="PROSITE" id="PS01248">
    <property type="entry name" value="EGF_LAM_1"/>
    <property type="match status" value="1"/>
</dbReference>
<dbReference type="CDD" id="cd00064">
    <property type="entry name" value="FU"/>
    <property type="match status" value="2"/>
</dbReference>
<keyword evidence="1 2" id="KW-0245">EGF-like domain</keyword>
<evidence type="ECO:0000256" key="5">
    <source>
        <dbReference type="SAM" id="SignalP"/>
    </source>
</evidence>
<dbReference type="EMBL" id="KL198011">
    <property type="protein sequence ID" value="KDQ24215.1"/>
    <property type="molecule type" value="Genomic_DNA"/>
</dbReference>
<feature type="compositionally biased region" description="Low complexity" evidence="3">
    <location>
        <begin position="750"/>
        <end position="765"/>
    </location>
</feature>
<dbReference type="InterPro" id="IPR006212">
    <property type="entry name" value="Furin_repeat"/>
</dbReference>
<keyword evidence="5" id="KW-0732">Signal</keyword>
<dbReference type="OrthoDB" id="18487at2759"/>
<sequence>MLRNLHLLPPGILAFLCTFIGQYTSTTNPQLLHDILTSRSSSLSSSPGFGDATNINLPLDLALDPGIAVFPQPLYAGQSAFAPLPISASSSLSTPLSTTQSIALSSNTWIALDNRVVLWDSVPDIRELPFGNTSSLSLVAIQSASCSPACSSAGGVCSSSGTCACLPGFTGASCETCAPGHFGATCQSCEDGCTSCDEGIAGSGRCLDSPVKNAPATCNCLNGVCGANGECACNAGFVKADNGTACAKCDNGFFQTSTGDCKLCQLGCDRCADGTGVCLACKSGFTQDANDRTKCTPVPTSTSSGTICPQGSFANGATCSPCSPSCQSCTGGTSNDCTVCAPNTFAFNGGCVRASSDGVCEGSTRIADNNKRSCDACPAKCSACRIPNFDQASIASKLQCTACIPGSFLSNGQCVDACPAGTVVSSQDNFTCTPCDSSCTSCAGDPKFCLSCANNQLATSDGKCVQSCPSNTLSSPSSSCTPCHPDCASCSGGAFNQCTACPPERPVLANGRCLPTCAKSQFLDPTSSTCQSCDSTCSSCSAAGPSSCLACSDNTQVLRAGRCVAANCSGSSTVLPGLGVCLSELVSVPQPSGTGTAPPLPTITGLDTPTVVTNSGKRTLEWWQILLMALGCAFIFLVVVWLFRRRVRKARAKRTAAFAFAQGTPPPGGTGRGGGGGWKWRLVRWGEKLFGHRKSQRVFYGTQSQPQRTYKISEPFGMTRDAESMRLQRLRAAEEARRGEEDYDMLLGQYDYPRPGDGDGAPAAANSSVTQAMKKENNWNRSRDSLMSAPSIYSQMTGMPRKGPDPRIPVKN</sequence>
<evidence type="ECO:0000256" key="3">
    <source>
        <dbReference type="SAM" id="MobiDB-lite"/>
    </source>
</evidence>
<evidence type="ECO:0000256" key="4">
    <source>
        <dbReference type="SAM" id="Phobius"/>
    </source>
</evidence>
<feature type="signal peptide" evidence="5">
    <location>
        <begin position="1"/>
        <end position="25"/>
    </location>
</feature>
<comment type="caution">
    <text evidence="2">Lacks conserved residue(s) required for the propagation of feature annotation.</text>
</comment>
<keyword evidence="4" id="KW-0472">Membrane</keyword>
<dbReference type="STRING" id="1137138.A0A067NB80"/>
<keyword evidence="2" id="KW-1015">Disulfide bond</keyword>
<proteinExistence type="predicted"/>
<dbReference type="SUPFAM" id="SSF57184">
    <property type="entry name" value="Growth factor receptor domain"/>
    <property type="match status" value="3"/>
</dbReference>
<dbReference type="Gene3D" id="2.10.220.10">
    <property type="entry name" value="Hormone Receptor, Insulin-like Growth Factor Receptor 1, Chain A, domain 2"/>
    <property type="match status" value="4"/>
</dbReference>
<feature type="transmembrane region" description="Helical" evidence="4">
    <location>
        <begin position="622"/>
        <end position="643"/>
    </location>
</feature>
<reference evidence="8" key="1">
    <citation type="journal article" date="2014" name="Proc. Natl. Acad. Sci. U.S.A.">
        <title>Extensive sampling of basidiomycete genomes demonstrates inadequacy of the white-rot/brown-rot paradigm for wood decay fungi.</title>
        <authorList>
            <person name="Riley R."/>
            <person name="Salamov A.A."/>
            <person name="Brown D.W."/>
            <person name="Nagy L.G."/>
            <person name="Floudas D."/>
            <person name="Held B.W."/>
            <person name="Levasseur A."/>
            <person name="Lombard V."/>
            <person name="Morin E."/>
            <person name="Otillar R."/>
            <person name="Lindquist E.A."/>
            <person name="Sun H."/>
            <person name="LaButti K.M."/>
            <person name="Schmutz J."/>
            <person name="Jabbour D."/>
            <person name="Luo H."/>
            <person name="Baker S.E."/>
            <person name="Pisabarro A.G."/>
            <person name="Walton J.D."/>
            <person name="Blanchette R.A."/>
            <person name="Henrissat B."/>
            <person name="Martin F."/>
            <person name="Cullen D."/>
            <person name="Hibbett D.S."/>
            <person name="Grigoriev I.V."/>
        </authorList>
    </citation>
    <scope>NUCLEOTIDE SEQUENCE [LARGE SCALE GENOMIC DNA]</scope>
    <source>
        <strain evidence="8">PC15</strain>
    </source>
</reference>
<feature type="compositionally biased region" description="Basic and acidic residues" evidence="3">
    <location>
        <begin position="773"/>
        <end position="784"/>
    </location>
</feature>
<evidence type="ECO:0000313" key="8">
    <source>
        <dbReference type="Proteomes" id="UP000027073"/>
    </source>
</evidence>
<feature type="chain" id="PRO_5001645497" description="EGF-like domain-containing protein" evidence="5">
    <location>
        <begin position="26"/>
        <end position="812"/>
    </location>
</feature>
<accession>A0A067NB80</accession>
<dbReference type="Proteomes" id="UP000027073">
    <property type="component" value="Unassembled WGS sequence"/>
</dbReference>
<name>A0A067NB80_PLEO1</name>
<dbReference type="SMART" id="SM00261">
    <property type="entry name" value="FU"/>
    <property type="match status" value="6"/>
</dbReference>
<dbReference type="PROSITE" id="PS00022">
    <property type="entry name" value="EGF_1"/>
    <property type="match status" value="1"/>
</dbReference>
<dbReference type="PROSITE" id="PS50026">
    <property type="entry name" value="EGF_3"/>
    <property type="match status" value="1"/>
</dbReference>
<dbReference type="InterPro" id="IPR002049">
    <property type="entry name" value="LE_dom"/>
</dbReference>
<evidence type="ECO:0000259" key="6">
    <source>
        <dbReference type="PROSITE" id="PS50026"/>
    </source>
</evidence>
<feature type="domain" description="EGF-like" evidence="6">
    <location>
        <begin position="142"/>
        <end position="175"/>
    </location>
</feature>
<keyword evidence="4" id="KW-1133">Transmembrane helix</keyword>
<dbReference type="InterPro" id="IPR000742">
    <property type="entry name" value="EGF"/>
</dbReference>
<evidence type="ECO:0000256" key="2">
    <source>
        <dbReference type="PROSITE-ProRule" id="PRU00076"/>
    </source>
</evidence>
<keyword evidence="4" id="KW-0812">Transmembrane</keyword>
<dbReference type="InParanoid" id="A0A067NB80"/>
<dbReference type="PANTHER" id="PTHR15332:SF175">
    <property type="entry name" value="PROPROTEIN CONVERTASE SUBTILISIN_KEXIN TYPE 5-LIKE"/>
    <property type="match status" value="1"/>
</dbReference>
<dbReference type="SMART" id="SM00180">
    <property type="entry name" value="EGF_Lam"/>
    <property type="match status" value="1"/>
</dbReference>
<organism evidence="7 8">
    <name type="scientific">Pleurotus ostreatus (strain PC15)</name>
    <name type="common">Oyster mushroom</name>
    <dbReference type="NCBI Taxonomy" id="1137138"/>
    <lineage>
        <taxon>Eukaryota</taxon>
        <taxon>Fungi</taxon>
        <taxon>Dikarya</taxon>
        <taxon>Basidiomycota</taxon>
        <taxon>Agaricomycotina</taxon>
        <taxon>Agaricomycetes</taxon>
        <taxon>Agaricomycetidae</taxon>
        <taxon>Agaricales</taxon>
        <taxon>Pleurotineae</taxon>
        <taxon>Pleurotaceae</taxon>
        <taxon>Pleurotus</taxon>
    </lineage>
</organism>
<protein>
    <recommendedName>
        <fullName evidence="6">EGF-like domain-containing protein</fullName>
    </recommendedName>
</protein>
<dbReference type="HOGENOM" id="CLU_010013_0_0_1"/>
<dbReference type="InterPro" id="IPR009030">
    <property type="entry name" value="Growth_fac_rcpt_cys_sf"/>
</dbReference>
<feature type="region of interest" description="Disordered" evidence="3">
    <location>
        <begin position="747"/>
        <end position="812"/>
    </location>
</feature>
<feature type="disulfide bond" evidence="2">
    <location>
        <begin position="165"/>
        <end position="174"/>
    </location>
</feature>
<dbReference type="PANTHER" id="PTHR15332">
    <property type="entry name" value="PROPROTEIN CONVERTASE SUBTILISIN_KEXIN TYPE 5-LIKE"/>
    <property type="match status" value="1"/>
</dbReference>
<dbReference type="SMART" id="SM00181">
    <property type="entry name" value="EGF"/>
    <property type="match status" value="3"/>
</dbReference>
<gene>
    <name evidence="7" type="ORF">PLEOSDRAFT_1094240</name>
</gene>
<dbReference type="Gene3D" id="2.10.25.10">
    <property type="entry name" value="Laminin"/>
    <property type="match status" value="1"/>
</dbReference>